<organism evidence="1 2">
    <name type="scientific">candidate division WWE3 bacterium RIFCSPLOWO2_01_FULL_41_18</name>
    <dbReference type="NCBI Taxonomy" id="1802625"/>
    <lineage>
        <taxon>Bacteria</taxon>
        <taxon>Katanobacteria</taxon>
    </lineage>
</organism>
<dbReference type="Proteomes" id="UP000176504">
    <property type="component" value="Unassembled WGS sequence"/>
</dbReference>
<protein>
    <submittedName>
        <fullName evidence="1">Uncharacterized protein</fullName>
    </submittedName>
</protein>
<accession>A0A1F4VDI8</accession>
<gene>
    <name evidence="1" type="ORF">A3A78_03615</name>
</gene>
<proteinExistence type="predicted"/>
<evidence type="ECO:0000313" key="2">
    <source>
        <dbReference type="Proteomes" id="UP000176504"/>
    </source>
</evidence>
<dbReference type="EMBL" id="MEVI01000003">
    <property type="protein sequence ID" value="OGC55040.1"/>
    <property type="molecule type" value="Genomic_DNA"/>
</dbReference>
<name>A0A1F4VDI8_UNCKA</name>
<dbReference type="AlphaFoldDB" id="A0A1F4VDI8"/>
<evidence type="ECO:0000313" key="1">
    <source>
        <dbReference type="EMBL" id="OGC55040.1"/>
    </source>
</evidence>
<comment type="caution">
    <text evidence="1">The sequence shown here is derived from an EMBL/GenBank/DDBJ whole genome shotgun (WGS) entry which is preliminary data.</text>
</comment>
<sequence>MRILKKIYSEVGSEDLSDALDVTIKFDELQRVSSFDNLLVNGLPKMPSFELTERVNEISKELLELPEKYKLKECKLFVKADGEMNVAPIYLLS</sequence>
<reference evidence="1 2" key="1">
    <citation type="journal article" date="2016" name="Nat. Commun.">
        <title>Thousands of microbial genomes shed light on interconnected biogeochemical processes in an aquifer system.</title>
        <authorList>
            <person name="Anantharaman K."/>
            <person name="Brown C.T."/>
            <person name="Hug L.A."/>
            <person name="Sharon I."/>
            <person name="Castelle C.J."/>
            <person name="Probst A.J."/>
            <person name="Thomas B.C."/>
            <person name="Singh A."/>
            <person name="Wilkins M.J."/>
            <person name="Karaoz U."/>
            <person name="Brodie E.L."/>
            <person name="Williams K.H."/>
            <person name="Hubbard S.S."/>
            <person name="Banfield J.F."/>
        </authorList>
    </citation>
    <scope>NUCLEOTIDE SEQUENCE [LARGE SCALE GENOMIC DNA]</scope>
</reference>